<accession>A0AAX4JQJ4</accession>
<dbReference type="RefSeq" id="XP_066074460.1">
    <property type="nucleotide sequence ID" value="XM_066218363.1"/>
</dbReference>
<organism evidence="2 3">
    <name type="scientific">Kwoniella dendrophila CBS 6074</name>
    <dbReference type="NCBI Taxonomy" id="1295534"/>
    <lineage>
        <taxon>Eukaryota</taxon>
        <taxon>Fungi</taxon>
        <taxon>Dikarya</taxon>
        <taxon>Basidiomycota</taxon>
        <taxon>Agaricomycotina</taxon>
        <taxon>Tremellomycetes</taxon>
        <taxon>Tremellales</taxon>
        <taxon>Cryptococcaceae</taxon>
        <taxon>Kwoniella</taxon>
    </lineage>
</organism>
<reference evidence="2 3" key="1">
    <citation type="submission" date="2024-01" db="EMBL/GenBank/DDBJ databases">
        <title>Comparative genomics of Cryptococcus and Kwoniella reveals pathogenesis evolution and contrasting modes of karyotype evolution via chromosome fusion or intercentromeric recombination.</title>
        <authorList>
            <person name="Coelho M.A."/>
            <person name="David-Palma M."/>
            <person name="Shea T."/>
            <person name="Bowers K."/>
            <person name="McGinley-Smith S."/>
            <person name="Mohammad A.W."/>
            <person name="Gnirke A."/>
            <person name="Yurkov A.M."/>
            <person name="Nowrousian M."/>
            <person name="Sun S."/>
            <person name="Cuomo C.A."/>
            <person name="Heitman J."/>
        </authorList>
    </citation>
    <scope>NUCLEOTIDE SEQUENCE [LARGE SCALE GENOMIC DNA]</scope>
    <source>
        <strain evidence="2 3">CBS 6074</strain>
    </source>
</reference>
<evidence type="ECO:0000256" key="1">
    <source>
        <dbReference type="SAM" id="MobiDB-lite"/>
    </source>
</evidence>
<dbReference type="EMBL" id="CP144100">
    <property type="protein sequence ID" value="WWC87697.1"/>
    <property type="molecule type" value="Genomic_DNA"/>
</dbReference>
<dbReference type="AlphaFoldDB" id="A0AAX4JQJ4"/>
<gene>
    <name evidence="2" type="ORF">L201_002589</name>
</gene>
<dbReference type="GeneID" id="91093261"/>
<evidence type="ECO:0000313" key="2">
    <source>
        <dbReference type="EMBL" id="WWC87697.1"/>
    </source>
</evidence>
<sequence length="98" mass="10611">MPSTATAASSEGGPSTVPSKKPSTQFLDKSDLLSPDSLTGKDFGVDYVLLGHKTWYSRRFDSIQKNGLKTLSCLAKDPNATEDTKALAKVRQNGQFFL</sequence>
<name>A0AAX4JQJ4_9TREE</name>
<feature type="compositionally biased region" description="Polar residues" evidence="1">
    <location>
        <begin position="1"/>
        <end position="26"/>
    </location>
</feature>
<evidence type="ECO:0000313" key="3">
    <source>
        <dbReference type="Proteomes" id="UP001355207"/>
    </source>
</evidence>
<proteinExistence type="predicted"/>
<keyword evidence="3" id="KW-1185">Reference proteome</keyword>
<feature type="region of interest" description="Disordered" evidence="1">
    <location>
        <begin position="1"/>
        <end position="32"/>
    </location>
</feature>
<protein>
    <submittedName>
        <fullName evidence="2">Uncharacterized protein</fullName>
    </submittedName>
</protein>
<dbReference type="Proteomes" id="UP001355207">
    <property type="component" value="Chromosome 3"/>
</dbReference>